<evidence type="ECO:0000313" key="2">
    <source>
        <dbReference type="Proteomes" id="UP000231701"/>
    </source>
</evidence>
<dbReference type="Pfam" id="PF02810">
    <property type="entry name" value="SEC-C"/>
    <property type="match status" value="1"/>
</dbReference>
<evidence type="ECO:0000313" key="1">
    <source>
        <dbReference type="EMBL" id="ATX79047.1"/>
    </source>
</evidence>
<dbReference type="RefSeq" id="WP_100276987.1">
    <property type="nucleotide sequence ID" value="NZ_CP018799.1"/>
</dbReference>
<keyword evidence="2" id="KW-1185">Reference proteome</keyword>
<dbReference type="SUPFAM" id="SSF103642">
    <property type="entry name" value="Sec-C motif"/>
    <property type="match status" value="1"/>
</dbReference>
<dbReference type="InterPro" id="IPR004027">
    <property type="entry name" value="SEC_C_motif"/>
</dbReference>
<dbReference type="EMBL" id="CP018799">
    <property type="protein sequence ID" value="ATX79047.1"/>
    <property type="molecule type" value="Genomic_DNA"/>
</dbReference>
<dbReference type="Proteomes" id="UP000231701">
    <property type="component" value="Chromosome"/>
</dbReference>
<name>A0A2K8KW29_MARES</name>
<dbReference type="AlphaFoldDB" id="A0A2K8KW29"/>
<sequence>MARKVQRNEPCPCGSGKKYKQCCLAKEKSLGAGRANRRRGIQIALGWVNSSYKNEIDNWVGDVWLESMSEEQRKGIASAHPGIRSIHDVNLLEDLVAEGQLDGLDGENRPLQLILDADIGLDDEQRSYLSQLAERPLHLYRISDVKMNESFTVQRHPDNGSEAITINDSSSSQMFDVDDIVGLRLMQSDDAWETSGAIYHIPEEYVDELLVALEAAGAADYSKTLTRYWLNLVSQHV</sequence>
<reference evidence="1 2" key="1">
    <citation type="submission" date="2016-12" db="EMBL/GenBank/DDBJ databases">
        <title>Isolation and genomic insights into novel planktonic Zetaproteobacteria from stratified waters of the Chesapeake Bay.</title>
        <authorList>
            <person name="McAllister S.M."/>
            <person name="Kato S."/>
            <person name="Chan C.S."/>
            <person name="Chiu B.K."/>
            <person name="Field E.K."/>
        </authorList>
    </citation>
    <scope>NUCLEOTIDE SEQUENCE [LARGE SCALE GENOMIC DNA]</scope>
    <source>
        <strain evidence="1 2">CP-5</strain>
    </source>
</reference>
<organism evidence="1 2">
    <name type="scientific">Mariprofundus aestuarium</name>
    <dbReference type="NCBI Taxonomy" id="1921086"/>
    <lineage>
        <taxon>Bacteria</taxon>
        <taxon>Pseudomonadati</taxon>
        <taxon>Pseudomonadota</taxon>
        <taxon>Candidatius Mariprofundia</taxon>
        <taxon>Mariprofundales</taxon>
        <taxon>Mariprofundaceae</taxon>
        <taxon>Mariprofundus</taxon>
    </lineage>
</organism>
<dbReference type="KEGG" id="maes:Ga0123461_0617"/>
<dbReference type="OrthoDB" id="9816539at2"/>
<gene>
    <name evidence="1" type="ORF">Ga0123461_0617</name>
</gene>
<dbReference type="Gene3D" id="3.10.450.50">
    <property type="match status" value="1"/>
</dbReference>
<accession>A0A2K8KW29</accession>
<proteinExistence type="predicted"/>
<protein>
    <submittedName>
        <fullName evidence="1">SEC-C motif-containing protein</fullName>
    </submittedName>
</protein>